<gene>
    <name evidence="1" type="ORF">BU25DRAFT_108531</name>
</gene>
<evidence type="ECO:0000313" key="1">
    <source>
        <dbReference type="EMBL" id="KAF2625671.1"/>
    </source>
</evidence>
<dbReference type="EMBL" id="MU006724">
    <property type="protein sequence ID" value="KAF2625671.1"/>
    <property type="molecule type" value="Genomic_DNA"/>
</dbReference>
<reference evidence="1" key="1">
    <citation type="journal article" date="2020" name="Stud. Mycol.">
        <title>101 Dothideomycetes genomes: a test case for predicting lifestyles and emergence of pathogens.</title>
        <authorList>
            <person name="Haridas S."/>
            <person name="Albert R."/>
            <person name="Binder M."/>
            <person name="Bloem J."/>
            <person name="Labutti K."/>
            <person name="Salamov A."/>
            <person name="Andreopoulos B."/>
            <person name="Baker S."/>
            <person name="Barry K."/>
            <person name="Bills G."/>
            <person name="Bluhm B."/>
            <person name="Cannon C."/>
            <person name="Castanera R."/>
            <person name="Culley D."/>
            <person name="Daum C."/>
            <person name="Ezra D."/>
            <person name="Gonzalez J."/>
            <person name="Henrissat B."/>
            <person name="Kuo A."/>
            <person name="Liang C."/>
            <person name="Lipzen A."/>
            <person name="Lutzoni F."/>
            <person name="Magnuson J."/>
            <person name="Mondo S."/>
            <person name="Nolan M."/>
            <person name="Ohm R."/>
            <person name="Pangilinan J."/>
            <person name="Park H.-J."/>
            <person name="Ramirez L."/>
            <person name="Alfaro M."/>
            <person name="Sun H."/>
            <person name="Tritt A."/>
            <person name="Yoshinaga Y."/>
            <person name="Zwiers L.-H."/>
            <person name="Turgeon B."/>
            <person name="Goodwin S."/>
            <person name="Spatafora J."/>
            <person name="Crous P."/>
            <person name="Grigoriev I."/>
        </authorList>
    </citation>
    <scope>NUCLEOTIDE SEQUENCE</scope>
    <source>
        <strain evidence="1">CBS 525.71</strain>
    </source>
</reference>
<protein>
    <submittedName>
        <fullName evidence="1">Uncharacterized protein</fullName>
    </submittedName>
</protein>
<evidence type="ECO:0000313" key="2">
    <source>
        <dbReference type="Proteomes" id="UP000799754"/>
    </source>
</evidence>
<keyword evidence="2" id="KW-1185">Reference proteome</keyword>
<sequence length="148" mass="17295">MQYSSMPISNLFHKIPLKHLYYTISMQSVKKTDEEIIAIHLEDIHSISDGDESYVGIDVGMERRMVRKIDSKLLPISAVIHLLCYLDKSNIDKFIIFATVKWRSANVFECVKATQRFWIRARKMTCRRRAICLITSSLLHSFDIWDAQ</sequence>
<dbReference type="Proteomes" id="UP000799754">
    <property type="component" value="Unassembled WGS sequence"/>
</dbReference>
<comment type="caution">
    <text evidence="1">The sequence shown here is derived from an EMBL/GenBank/DDBJ whole genome shotgun (WGS) entry which is preliminary data.</text>
</comment>
<proteinExistence type="predicted"/>
<accession>A0ACB6RUE3</accession>
<organism evidence="1 2">
    <name type="scientific">Macroventuria anomochaeta</name>
    <dbReference type="NCBI Taxonomy" id="301207"/>
    <lineage>
        <taxon>Eukaryota</taxon>
        <taxon>Fungi</taxon>
        <taxon>Dikarya</taxon>
        <taxon>Ascomycota</taxon>
        <taxon>Pezizomycotina</taxon>
        <taxon>Dothideomycetes</taxon>
        <taxon>Pleosporomycetidae</taxon>
        <taxon>Pleosporales</taxon>
        <taxon>Pleosporineae</taxon>
        <taxon>Didymellaceae</taxon>
        <taxon>Macroventuria</taxon>
    </lineage>
</organism>
<name>A0ACB6RUE3_9PLEO</name>